<evidence type="ECO:0000313" key="13">
    <source>
        <dbReference type="EMBL" id="TDH59214.1"/>
    </source>
</evidence>
<dbReference type="InterPro" id="IPR000515">
    <property type="entry name" value="MetI-like"/>
</dbReference>
<evidence type="ECO:0000313" key="14">
    <source>
        <dbReference type="Proteomes" id="UP000295096"/>
    </source>
</evidence>
<evidence type="ECO:0000256" key="3">
    <source>
        <dbReference type="ARBA" id="ARBA00009047"/>
    </source>
</evidence>
<evidence type="ECO:0000256" key="2">
    <source>
        <dbReference type="ARBA" id="ARBA00004651"/>
    </source>
</evidence>
<dbReference type="RefSeq" id="WP_133291969.1">
    <property type="nucleotide sequence ID" value="NZ_SMSJ01000075.1"/>
</dbReference>
<gene>
    <name evidence="13" type="ORF">E2C06_28470</name>
</gene>
<feature type="transmembrane region" description="Helical" evidence="11">
    <location>
        <begin position="16"/>
        <end position="37"/>
    </location>
</feature>
<evidence type="ECO:0000256" key="8">
    <source>
        <dbReference type="ARBA" id="ARBA00022989"/>
    </source>
</evidence>
<keyword evidence="9 11" id="KW-0472">Membrane</keyword>
<comment type="function">
    <text evidence="1">Part of the ABC transporter complex MalEFGK involved in maltose/maltodextrin import. Probably responsible for the translocation of the substrate across the membrane.</text>
</comment>
<feature type="domain" description="ABC transmembrane type-1" evidence="12">
    <location>
        <begin position="76"/>
        <end position="267"/>
    </location>
</feature>
<dbReference type="SUPFAM" id="SSF161098">
    <property type="entry name" value="MetI-like"/>
    <property type="match status" value="1"/>
</dbReference>
<dbReference type="Pfam" id="PF00528">
    <property type="entry name" value="BPD_transp_1"/>
    <property type="match status" value="1"/>
</dbReference>
<dbReference type="PROSITE" id="PS50928">
    <property type="entry name" value="ABC_TM1"/>
    <property type="match status" value="1"/>
</dbReference>
<organism evidence="13 14">
    <name type="scientific">Dankookia rubra</name>
    <dbReference type="NCBI Taxonomy" id="1442381"/>
    <lineage>
        <taxon>Bacteria</taxon>
        <taxon>Pseudomonadati</taxon>
        <taxon>Pseudomonadota</taxon>
        <taxon>Alphaproteobacteria</taxon>
        <taxon>Acetobacterales</taxon>
        <taxon>Roseomonadaceae</taxon>
        <taxon>Dankookia</taxon>
    </lineage>
</organism>
<dbReference type="PANTHER" id="PTHR32243:SF50">
    <property type="entry name" value="MALTOSE_MALTODEXTRIN TRANSPORT SYSTEM PERMEASE PROTEIN MALG"/>
    <property type="match status" value="1"/>
</dbReference>
<reference evidence="13 14" key="1">
    <citation type="journal article" date="2016" name="J. Microbiol.">
        <title>Dankookia rubra gen. nov., sp. nov., an alphaproteobacterium isolated from sediment of a shallow stream.</title>
        <authorList>
            <person name="Kim W.H."/>
            <person name="Kim D.H."/>
            <person name="Kang K."/>
            <person name="Ahn T.Y."/>
        </authorList>
    </citation>
    <scope>NUCLEOTIDE SEQUENCE [LARGE SCALE GENOMIC DNA]</scope>
    <source>
        <strain evidence="13 14">JCM30602</strain>
    </source>
</reference>
<dbReference type="InterPro" id="IPR050901">
    <property type="entry name" value="BP-dep_ABC_trans_perm"/>
</dbReference>
<evidence type="ECO:0000259" key="12">
    <source>
        <dbReference type="PROSITE" id="PS50928"/>
    </source>
</evidence>
<dbReference type="GO" id="GO:0005886">
    <property type="term" value="C:plasma membrane"/>
    <property type="evidence" value="ECO:0007669"/>
    <property type="project" value="UniProtKB-SubCell"/>
</dbReference>
<feature type="transmembrane region" description="Helical" evidence="11">
    <location>
        <begin position="147"/>
        <end position="167"/>
    </location>
</feature>
<feature type="transmembrane region" description="Helical" evidence="11">
    <location>
        <begin position="111"/>
        <end position="135"/>
    </location>
</feature>
<comment type="caution">
    <text evidence="13">The sequence shown here is derived from an EMBL/GenBank/DDBJ whole genome shotgun (WGS) entry which is preliminary data.</text>
</comment>
<keyword evidence="7 11" id="KW-0812">Transmembrane</keyword>
<dbReference type="Gene3D" id="1.10.3720.10">
    <property type="entry name" value="MetI-like"/>
    <property type="match status" value="1"/>
</dbReference>
<comment type="similarity">
    <text evidence="3">Belongs to the binding-protein-dependent transport system permease family. MalFG subfamily.</text>
</comment>
<keyword evidence="14" id="KW-1185">Reference proteome</keyword>
<evidence type="ECO:0000256" key="1">
    <source>
        <dbReference type="ARBA" id="ARBA00002264"/>
    </source>
</evidence>
<proteinExistence type="inferred from homology"/>
<comment type="subcellular location">
    <subcellularLocation>
        <location evidence="2 11">Cell membrane</location>
        <topology evidence="2 11">Multi-pass membrane protein</topology>
    </subcellularLocation>
</comment>
<feature type="transmembrane region" description="Helical" evidence="11">
    <location>
        <begin position="246"/>
        <end position="267"/>
    </location>
</feature>
<protein>
    <recommendedName>
        <fullName evidence="10">Maltose/maltodextrin transport system permease protein MalG</fullName>
    </recommendedName>
</protein>
<keyword evidence="4 11" id="KW-0813">Transport</keyword>
<dbReference type="AlphaFoldDB" id="A0A4R5Q8E1"/>
<dbReference type="InterPro" id="IPR035906">
    <property type="entry name" value="MetI-like_sf"/>
</dbReference>
<dbReference type="PANTHER" id="PTHR32243">
    <property type="entry name" value="MALTOSE TRANSPORT SYSTEM PERMEASE-RELATED"/>
    <property type="match status" value="1"/>
</dbReference>
<dbReference type="GO" id="GO:0055085">
    <property type="term" value="P:transmembrane transport"/>
    <property type="evidence" value="ECO:0007669"/>
    <property type="project" value="InterPro"/>
</dbReference>
<accession>A0A4R5Q8E1</accession>
<evidence type="ECO:0000256" key="7">
    <source>
        <dbReference type="ARBA" id="ARBA00022692"/>
    </source>
</evidence>
<keyword evidence="8 11" id="KW-1133">Transmembrane helix</keyword>
<keyword evidence="6" id="KW-0762">Sugar transport</keyword>
<feature type="transmembrane region" description="Helical" evidence="11">
    <location>
        <begin position="75"/>
        <end position="99"/>
    </location>
</feature>
<sequence>MATVVGSRRAKRLETLAIYAALTALVCIFLFPLLWILGLSLKTRVQLLAPEPLFMWWPTLENYAAVLWQKDFLKAFLNTLIVSTSAVLLSLGVGVPAAYAFARFAFRGRNFLFFSLLVMRMLPPIAVLVPMYVLFSAIGLTTTHLSVVLAYTTFSLPLVVWIMRGFFEDLPIELEESAWIDGATRYVAFWRVVLPLARPGMVASAILCLQLAWNDFLFAAVLTNNATQTLPVLMAGFTGGDSGVDWGPMTASGVLVILPVLLFSFAAQRHLVAGLSSGAVKG</sequence>
<dbReference type="EMBL" id="SMSJ01000075">
    <property type="protein sequence ID" value="TDH59214.1"/>
    <property type="molecule type" value="Genomic_DNA"/>
</dbReference>
<keyword evidence="5" id="KW-1003">Cell membrane</keyword>
<evidence type="ECO:0000256" key="5">
    <source>
        <dbReference type="ARBA" id="ARBA00022475"/>
    </source>
</evidence>
<evidence type="ECO:0000256" key="9">
    <source>
        <dbReference type="ARBA" id="ARBA00023136"/>
    </source>
</evidence>
<feature type="transmembrane region" description="Helical" evidence="11">
    <location>
        <begin position="188"/>
        <end position="213"/>
    </location>
</feature>
<dbReference type="OrthoDB" id="9790107at2"/>
<name>A0A4R5Q8E1_9PROT</name>
<dbReference type="Proteomes" id="UP000295096">
    <property type="component" value="Unassembled WGS sequence"/>
</dbReference>
<evidence type="ECO:0000256" key="6">
    <source>
        <dbReference type="ARBA" id="ARBA00022597"/>
    </source>
</evidence>
<dbReference type="CDD" id="cd06261">
    <property type="entry name" value="TM_PBP2"/>
    <property type="match status" value="1"/>
</dbReference>
<evidence type="ECO:0000256" key="10">
    <source>
        <dbReference type="ARBA" id="ARBA00041109"/>
    </source>
</evidence>
<evidence type="ECO:0000256" key="11">
    <source>
        <dbReference type="RuleBase" id="RU363032"/>
    </source>
</evidence>
<evidence type="ECO:0000256" key="4">
    <source>
        <dbReference type="ARBA" id="ARBA00022448"/>
    </source>
</evidence>